<name>A0A382U1N3_9ZZZZ</name>
<organism evidence="1">
    <name type="scientific">marine metagenome</name>
    <dbReference type="NCBI Taxonomy" id="408172"/>
    <lineage>
        <taxon>unclassified sequences</taxon>
        <taxon>metagenomes</taxon>
        <taxon>ecological metagenomes</taxon>
    </lineage>
</organism>
<dbReference type="AlphaFoldDB" id="A0A382U1N3"/>
<reference evidence="1" key="1">
    <citation type="submission" date="2018-05" db="EMBL/GenBank/DDBJ databases">
        <authorList>
            <person name="Lanie J.A."/>
            <person name="Ng W.-L."/>
            <person name="Kazmierczak K.M."/>
            <person name="Andrzejewski T.M."/>
            <person name="Davidsen T.M."/>
            <person name="Wayne K.J."/>
            <person name="Tettelin H."/>
            <person name="Glass J.I."/>
            <person name="Rusch D."/>
            <person name="Podicherti R."/>
            <person name="Tsui H.-C.T."/>
            <person name="Winkler M.E."/>
        </authorList>
    </citation>
    <scope>NUCLEOTIDE SEQUENCE</scope>
</reference>
<evidence type="ECO:0000313" key="1">
    <source>
        <dbReference type="EMBL" id="SVD27651.1"/>
    </source>
</evidence>
<gene>
    <name evidence="1" type="ORF">METZ01_LOCUS380505</name>
</gene>
<sequence length="103" mass="11409">MEFKPNYVDAVYNLTNGKINGGLSDGPMSEIVFHEGVTPPEESAVQAELSSLIAAWEAQEYARTRKPLYPDIRDQLDDLYKEGAFSASMTAKIKKVKDDNPKG</sequence>
<protein>
    <submittedName>
        <fullName evidence="1">Uncharacterized protein</fullName>
    </submittedName>
</protein>
<proteinExistence type="predicted"/>
<accession>A0A382U1N3</accession>
<dbReference type="EMBL" id="UINC01140480">
    <property type="protein sequence ID" value="SVD27651.1"/>
    <property type="molecule type" value="Genomic_DNA"/>
</dbReference>